<feature type="chain" id="PRO_5022061466" evidence="1">
    <location>
        <begin position="19"/>
        <end position="107"/>
    </location>
</feature>
<feature type="signal peptide" evidence="1">
    <location>
        <begin position="1"/>
        <end position="18"/>
    </location>
</feature>
<sequence>MKKLICFMLLMFPSLVFADQLLEAKTVKRIFSESQSTAGFYTVEGLPQCKFQIMYIRLSNSDGTPKESGRAQLSMVMAAKSAKWKIVRMDYTVDSGGSCRLTGLHTE</sequence>
<comment type="caution">
    <text evidence="2">The sequence shown here is derived from an EMBL/GenBank/DDBJ whole genome shotgun (WGS) entry which is preliminary data.</text>
</comment>
<reference evidence="2 3" key="1">
    <citation type="submission" date="2019-07" db="EMBL/GenBank/DDBJ databases">
        <title>Draft genome for Aliikangiella sp. M105.</title>
        <authorList>
            <person name="Wang G."/>
        </authorList>
    </citation>
    <scope>NUCLEOTIDE SEQUENCE [LARGE SCALE GENOMIC DNA]</scope>
    <source>
        <strain evidence="2 3">M105</strain>
    </source>
</reference>
<evidence type="ECO:0000313" key="2">
    <source>
        <dbReference type="EMBL" id="TQV86559.1"/>
    </source>
</evidence>
<proteinExistence type="predicted"/>
<accession>A0A545UAR7</accession>
<dbReference type="OrthoDB" id="5918783at2"/>
<keyword evidence="3" id="KW-1185">Reference proteome</keyword>
<dbReference type="Proteomes" id="UP000315439">
    <property type="component" value="Unassembled WGS sequence"/>
</dbReference>
<dbReference type="RefSeq" id="WP_142932483.1">
    <property type="nucleotide sequence ID" value="NZ_ML660166.1"/>
</dbReference>
<evidence type="ECO:0000313" key="3">
    <source>
        <dbReference type="Proteomes" id="UP000315439"/>
    </source>
</evidence>
<name>A0A545UAR7_9GAMM</name>
<organism evidence="2 3">
    <name type="scientific">Aliikangiella coralliicola</name>
    <dbReference type="NCBI Taxonomy" id="2592383"/>
    <lineage>
        <taxon>Bacteria</taxon>
        <taxon>Pseudomonadati</taxon>
        <taxon>Pseudomonadota</taxon>
        <taxon>Gammaproteobacteria</taxon>
        <taxon>Oceanospirillales</taxon>
        <taxon>Pleioneaceae</taxon>
        <taxon>Aliikangiella</taxon>
    </lineage>
</organism>
<evidence type="ECO:0000256" key="1">
    <source>
        <dbReference type="SAM" id="SignalP"/>
    </source>
</evidence>
<dbReference type="AlphaFoldDB" id="A0A545UAR7"/>
<dbReference type="EMBL" id="VIKS01000010">
    <property type="protein sequence ID" value="TQV86559.1"/>
    <property type="molecule type" value="Genomic_DNA"/>
</dbReference>
<gene>
    <name evidence="2" type="ORF">FLL46_16775</name>
</gene>
<protein>
    <submittedName>
        <fullName evidence="2">Uncharacterized protein</fullName>
    </submittedName>
</protein>
<keyword evidence="1" id="KW-0732">Signal</keyword>